<reference evidence="2" key="1">
    <citation type="submission" date="2021-02" db="EMBL/GenBank/DDBJ databases">
        <authorList>
            <person name="Dougan E. K."/>
            <person name="Rhodes N."/>
            <person name="Thang M."/>
            <person name="Chan C."/>
        </authorList>
    </citation>
    <scope>NUCLEOTIDE SEQUENCE</scope>
</reference>
<sequence length="77" mass="8926">LWRRRERRVLRATGGSSCRPWRRRCKAAPPHAHQSAPRRTARRAQRSASCRSRPSTGRGTSFKWQLAAARWVWSLAC</sequence>
<evidence type="ECO:0000256" key="1">
    <source>
        <dbReference type="SAM" id="MobiDB-lite"/>
    </source>
</evidence>
<comment type="caution">
    <text evidence="2">The sequence shown here is derived from an EMBL/GenBank/DDBJ whole genome shotgun (WGS) entry which is preliminary data.</text>
</comment>
<feature type="non-terminal residue" evidence="2">
    <location>
        <position position="77"/>
    </location>
</feature>
<dbReference type="EMBL" id="CAJNNW010015903">
    <property type="protein sequence ID" value="CAE8658250.1"/>
    <property type="molecule type" value="Genomic_DNA"/>
</dbReference>
<gene>
    <name evidence="2" type="ORF">PGLA2088_LOCUS13339</name>
</gene>
<accession>A0A813IVE0</accession>
<protein>
    <submittedName>
        <fullName evidence="2">Uncharacterized protein</fullName>
    </submittedName>
</protein>
<dbReference type="AlphaFoldDB" id="A0A813IVE0"/>
<feature type="region of interest" description="Disordered" evidence="1">
    <location>
        <begin position="21"/>
        <end position="60"/>
    </location>
</feature>
<name>A0A813IVE0_POLGL</name>
<organism evidence="2 3">
    <name type="scientific">Polarella glacialis</name>
    <name type="common">Dinoflagellate</name>
    <dbReference type="NCBI Taxonomy" id="89957"/>
    <lineage>
        <taxon>Eukaryota</taxon>
        <taxon>Sar</taxon>
        <taxon>Alveolata</taxon>
        <taxon>Dinophyceae</taxon>
        <taxon>Suessiales</taxon>
        <taxon>Suessiaceae</taxon>
        <taxon>Polarella</taxon>
    </lineage>
</organism>
<evidence type="ECO:0000313" key="3">
    <source>
        <dbReference type="Proteomes" id="UP000626109"/>
    </source>
</evidence>
<evidence type="ECO:0000313" key="2">
    <source>
        <dbReference type="EMBL" id="CAE8658250.1"/>
    </source>
</evidence>
<dbReference type="Proteomes" id="UP000626109">
    <property type="component" value="Unassembled WGS sequence"/>
</dbReference>
<proteinExistence type="predicted"/>
<feature type="compositionally biased region" description="Low complexity" evidence="1">
    <location>
        <begin position="46"/>
        <end position="55"/>
    </location>
</feature>